<comment type="caution">
    <text evidence="2">The sequence shown here is derived from an EMBL/GenBank/DDBJ whole genome shotgun (WGS) entry which is preliminary data.</text>
</comment>
<proteinExistence type="predicted"/>
<dbReference type="Proteomes" id="UP001634394">
    <property type="component" value="Unassembled WGS sequence"/>
</dbReference>
<name>A0ABD3VR09_SINWO</name>
<gene>
    <name evidence="2" type="ORF">ACJMK2_005732</name>
</gene>
<feature type="region of interest" description="Disordered" evidence="1">
    <location>
        <begin position="494"/>
        <end position="551"/>
    </location>
</feature>
<dbReference type="InterPro" id="IPR026487">
    <property type="entry name" value="CHP04141"/>
</dbReference>
<organism evidence="2 3">
    <name type="scientific">Sinanodonta woodiana</name>
    <name type="common">Chinese pond mussel</name>
    <name type="synonym">Anodonta woodiana</name>
    <dbReference type="NCBI Taxonomy" id="1069815"/>
    <lineage>
        <taxon>Eukaryota</taxon>
        <taxon>Metazoa</taxon>
        <taxon>Spiralia</taxon>
        <taxon>Lophotrochozoa</taxon>
        <taxon>Mollusca</taxon>
        <taxon>Bivalvia</taxon>
        <taxon>Autobranchia</taxon>
        <taxon>Heteroconchia</taxon>
        <taxon>Palaeoheterodonta</taxon>
        <taxon>Unionida</taxon>
        <taxon>Unionoidea</taxon>
        <taxon>Unionidae</taxon>
        <taxon>Unioninae</taxon>
        <taxon>Sinanodonta</taxon>
    </lineage>
</organism>
<feature type="compositionally biased region" description="Acidic residues" evidence="1">
    <location>
        <begin position="526"/>
        <end position="539"/>
    </location>
</feature>
<protein>
    <submittedName>
        <fullName evidence="2">Uncharacterized protein</fullName>
    </submittedName>
</protein>
<sequence length="880" mass="102917">MSELGEAICLDGKEKLYSTMAGEVPTKDEGLQEKEIKLRYTSIYRLRWDRLQRFKNYLNENFEEIELNRTRLDYGFDVQLFAITKESKCNLVQVMKSFIKNKDDYVKTYTRETYILIAVNCDDSLKGAFAICTGAGYHKVIPYVDTTFAYSVSKKILDPKTVGQFKCRFLNGRTLCNDKLFHNDRKSSNLPTIASDSFFLAEGFQAQIKALFNSGLDFLSGSSIKVTRFSLKIMKGLSIDDMFCFMKELLHVHLSNAYTDAEEFEVLTYVKPVKSLDLRKKLDHHLEVEFLEESKVNRKRFSICHKDYEQWVNCENVQLSEKTKTGRVKIKTWEGRPYISDIFDALGEEHRDWSLLQIMYKSKGKRRSDKFLNCIYGHVIYERKYYFHIGKDWFKVDVEYIRRMNHVFFKVVKEKLILEVDEGYLPLPWCSEKHSNEQMNADHCITFCRGVLQKQLSKEHKTKIRDIFLSSAQTSNQRRPLHCQDDTEVSKSFFAGNNSDNADEENNLPPSDSYDQDRENEPSLSDNEDNADSNDDDDGNSGLKRKRHSACPREKRRKYDVSAVKSLLSKIIGEFECELWLKSLTSIDEDKYNKMYYMLLNQFLEENPDSQLNIRLGVDPDNKFPTFLHGDKILVENVELFDILKITKDKLYLYHVKEGVGQKTRDAASQIRISANLINKARETSQTQDILGKWYEQIINYKAKDKTRLKLKKDFEKRKCSKEDFLDLFLKKKIVYVYAFLDDTKGRKPFNELVSDEQCLLTKEDVYKELKVETQETLKEKIDVVCESLKSNGILSEKDIGFSVERKFLDLNKKKIFQIFENVGFSDAQANKLFHTLGEHFMPTVSVKSHIAKFELIRLAHDFNSSYPDFELRFCQIRKP</sequence>
<evidence type="ECO:0000313" key="2">
    <source>
        <dbReference type="EMBL" id="KAL3864020.1"/>
    </source>
</evidence>
<reference evidence="2 3" key="1">
    <citation type="submission" date="2024-11" db="EMBL/GenBank/DDBJ databases">
        <title>Chromosome-level genome assembly of the freshwater bivalve Anodonta woodiana.</title>
        <authorList>
            <person name="Chen X."/>
        </authorList>
    </citation>
    <scope>NUCLEOTIDE SEQUENCE [LARGE SCALE GENOMIC DNA]</scope>
    <source>
        <strain evidence="2">MN2024</strain>
        <tissue evidence="2">Gills</tissue>
    </source>
</reference>
<evidence type="ECO:0000256" key="1">
    <source>
        <dbReference type="SAM" id="MobiDB-lite"/>
    </source>
</evidence>
<accession>A0ABD3VR09</accession>
<evidence type="ECO:0000313" key="3">
    <source>
        <dbReference type="Proteomes" id="UP001634394"/>
    </source>
</evidence>
<dbReference type="EMBL" id="JBJQND010000010">
    <property type="protein sequence ID" value="KAL3864020.1"/>
    <property type="molecule type" value="Genomic_DNA"/>
</dbReference>
<keyword evidence="3" id="KW-1185">Reference proteome</keyword>
<dbReference type="Pfam" id="PF19614">
    <property type="entry name" value="DUF6119"/>
    <property type="match status" value="1"/>
</dbReference>
<dbReference type="AlphaFoldDB" id="A0ABD3VR09"/>